<keyword evidence="1" id="KW-1133">Transmembrane helix</keyword>
<proteinExistence type="predicted"/>
<gene>
    <name evidence="2" type="ORF">FBBNIHIM_00005</name>
</gene>
<sequence>MYIIMFTIGNIVLFPPSIILIDLLVPSMVQLDIYLCFASISEDDELANNAIAMTSLILAAILDLALLFSIACIWLRLTQGKSAK</sequence>
<protein>
    <submittedName>
        <fullName evidence="2">Uncharacterized protein</fullName>
    </submittedName>
</protein>
<evidence type="ECO:0000313" key="3">
    <source>
        <dbReference type="Proteomes" id="UP001152651"/>
    </source>
</evidence>
<evidence type="ECO:0000256" key="1">
    <source>
        <dbReference type="SAM" id="Phobius"/>
    </source>
</evidence>
<dbReference type="Proteomes" id="UP001152651">
    <property type="component" value="Unassembled WGS sequence"/>
</dbReference>
<dbReference type="EMBL" id="CALSBS010000001">
    <property type="protein sequence ID" value="CAH6635207.1"/>
    <property type="molecule type" value="Genomic_DNA"/>
</dbReference>
<keyword evidence="3" id="KW-1185">Reference proteome</keyword>
<accession>A0ABM9F356</accession>
<feature type="transmembrane region" description="Helical" evidence="1">
    <location>
        <begin position="12"/>
        <end position="31"/>
    </location>
</feature>
<name>A0ABM9F356_9ENTR</name>
<evidence type="ECO:0000313" key="2">
    <source>
        <dbReference type="EMBL" id="CAH6635207.1"/>
    </source>
</evidence>
<keyword evidence="1" id="KW-0812">Transmembrane</keyword>
<reference evidence="2" key="1">
    <citation type="submission" date="2022-05" db="EMBL/GenBank/DDBJ databases">
        <authorList>
            <person name="Blom J."/>
        </authorList>
    </citation>
    <scope>NUCLEOTIDE SEQUENCE</scope>
    <source>
        <strain evidence="2">Type strain: CPO20170097</strain>
    </source>
</reference>
<feature type="transmembrane region" description="Helical" evidence="1">
    <location>
        <begin position="51"/>
        <end position="75"/>
    </location>
</feature>
<organism evidence="2 3">
    <name type="scientific">Pseudocitrobacter vendiensis</name>
    <dbReference type="NCBI Taxonomy" id="2488306"/>
    <lineage>
        <taxon>Bacteria</taxon>
        <taxon>Pseudomonadati</taxon>
        <taxon>Pseudomonadota</taxon>
        <taxon>Gammaproteobacteria</taxon>
        <taxon>Enterobacterales</taxon>
        <taxon>Enterobacteriaceae</taxon>
        <taxon>Pseudocitrobacter</taxon>
    </lineage>
</organism>
<keyword evidence="1" id="KW-0472">Membrane</keyword>
<comment type="caution">
    <text evidence="2">The sequence shown here is derived from an EMBL/GenBank/DDBJ whole genome shotgun (WGS) entry which is preliminary data.</text>
</comment>